<keyword evidence="6" id="KW-1185">Reference proteome</keyword>
<feature type="compositionally biased region" description="Polar residues" evidence="1">
    <location>
        <begin position="55"/>
        <end position="68"/>
    </location>
</feature>
<dbReference type="Pfam" id="PF13005">
    <property type="entry name" value="zf-IS66"/>
    <property type="match status" value="1"/>
</dbReference>
<sequence length="526" mass="57421">MPKTPDRRPSYDELAALVVRQMATIEAQRETIAQLEATVERLTARVAELERRQGRNSGNSSLPPSSDTFVRPDKKPTAKSGRKRGRQPGAPGSGLAMVDTPDEVEDHVPAACGGCGKELSATDSVGYSRRQVRDIPLATVTVTEHRAHRCRCGGCGRLTSADMPETVAGAPSSYGPNLRALAAYLLVFQHVPVERCAQLIADVTGARVSPGWVSSILAEAATLVADGIKVIRALLTLAHVLHVDETTTRIGAGRRWLHVACTNTLTLLGLGERSRQGANSLGILPEFRGVLVHDSLSLYNGYPHARHQLCGAHLVRELTAAAEDHPGQRWPVQIRWALAELNKQAVKARESGLTEIPPERSRIYLESFHHGIAVGLSLHPRAPGRKQAPARNLLERLRDRAADVLRFADFPGWVPFTNNTGERALRPVKTQVKISGCHQSEDGAAHWLTVRSYLDSARKHGLSAFEAIHRAFTGNLWMPPRRTQRLISAYHAASQNLLIAYPRVVLGTVDRRSSDKSVFPLPGGPF</sequence>
<accession>A0A7W7S3U2</accession>
<evidence type="ECO:0000313" key="5">
    <source>
        <dbReference type="EMBL" id="MBB4943404.1"/>
    </source>
</evidence>
<dbReference type="RefSeq" id="WP_184759238.1">
    <property type="nucleotide sequence ID" value="NZ_JACHJU010000005.1"/>
</dbReference>
<evidence type="ECO:0000259" key="3">
    <source>
        <dbReference type="Pfam" id="PF13005"/>
    </source>
</evidence>
<dbReference type="InterPro" id="IPR004291">
    <property type="entry name" value="Transposase_IS66_central"/>
</dbReference>
<dbReference type="EMBL" id="JACHJU010000005">
    <property type="protein sequence ID" value="MBB4943404.1"/>
    <property type="molecule type" value="Genomic_DNA"/>
</dbReference>
<dbReference type="Pfam" id="PF20042">
    <property type="entry name" value="DUF6444"/>
    <property type="match status" value="1"/>
</dbReference>
<feature type="domain" description="Transposase IS66 central" evidence="2">
    <location>
        <begin position="172"/>
        <end position="445"/>
    </location>
</feature>
<name>A0A7W7S3U2_9ACTN</name>
<dbReference type="PANTHER" id="PTHR33678">
    <property type="entry name" value="BLL1576 PROTEIN"/>
    <property type="match status" value="1"/>
</dbReference>
<dbReference type="InterPro" id="IPR052344">
    <property type="entry name" value="Transposase-related"/>
</dbReference>
<gene>
    <name evidence="5" type="ORF">FHR32_007804</name>
</gene>
<feature type="region of interest" description="Disordered" evidence="1">
    <location>
        <begin position="48"/>
        <end position="99"/>
    </location>
</feature>
<feature type="domain" description="DUF6444" evidence="4">
    <location>
        <begin position="23"/>
        <end position="93"/>
    </location>
</feature>
<evidence type="ECO:0000259" key="2">
    <source>
        <dbReference type="Pfam" id="PF03050"/>
    </source>
</evidence>
<dbReference type="PANTHER" id="PTHR33678:SF1">
    <property type="entry name" value="BLL1576 PROTEIN"/>
    <property type="match status" value="1"/>
</dbReference>
<dbReference type="Proteomes" id="UP000534286">
    <property type="component" value="Unassembled WGS sequence"/>
</dbReference>
<dbReference type="NCBIfam" id="NF033517">
    <property type="entry name" value="transpos_IS66"/>
    <property type="match status" value="1"/>
</dbReference>
<organism evidence="5 6">
    <name type="scientific">Streptosporangium album</name>
    <dbReference type="NCBI Taxonomy" id="47479"/>
    <lineage>
        <taxon>Bacteria</taxon>
        <taxon>Bacillati</taxon>
        <taxon>Actinomycetota</taxon>
        <taxon>Actinomycetes</taxon>
        <taxon>Streptosporangiales</taxon>
        <taxon>Streptosporangiaceae</taxon>
        <taxon>Streptosporangium</taxon>
    </lineage>
</organism>
<dbReference type="InterPro" id="IPR045618">
    <property type="entry name" value="DUF6444"/>
</dbReference>
<evidence type="ECO:0000256" key="1">
    <source>
        <dbReference type="SAM" id="MobiDB-lite"/>
    </source>
</evidence>
<reference evidence="5 6" key="1">
    <citation type="submission" date="2020-08" db="EMBL/GenBank/DDBJ databases">
        <title>Sequencing the genomes of 1000 actinobacteria strains.</title>
        <authorList>
            <person name="Klenk H.-P."/>
        </authorList>
    </citation>
    <scope>NUCLEOTIDE SEQUENCE [LARGE SCALE GENOMIC DNA]</scope>
    <source>
        <strain evidence="5 6">DSM 43023</strain>
    </source>
</reference>
<evidence type="ECO:0000313" key="6">
    <source>
        <dbReference type="Proteomes" id="UP000534286"/>
    </source>
</evidence>
<evidence type="ECO:0000259" key="4">
    <source>
        <dbReference type="Pfam" id="PF20042"/>
    </source>
</evidence>
<feature type="domain" description="Transposase IS66 zinc-finger binding" evidence="3">
    <location>
        <begin position="110"/>
        <end position="156"/>
    </location>
</feature>
<protein>
    <submittedName>
        <fullName evidence="5">Transposase</fullName>
    </submittedName>
</protein>
<dbReference type="InterPro" id="IPR024474">
    <property type="entry name" value="Znf_dom_IS66"/>
</dbReference>
<comment type="caution">
    <text evidence="5">The sequence shown here is derived from an EMBL/GenBank/DDBJ whole genome shotgun (WGS) entry which is preliminary data.</text>
</comment>
<dbReference type="Pfam" id="PF03050">
    <property type="entry name" value="DDE_Tnp_IS66"/>
    <property type="match status" value="1"/>
</dbReference>
<proteinExistence type="predicted"/>
<dbReference type="AlphaFoldDB" id="A0A7W7S3U2"/>